<organism evidence="1">
    <name type="scientific">marine metagenome</name>
    <dbReference type="NCBI Taxonomy" id="408172"/>
    <lineage>
        <taxon>unclassified sequences</taxon>
        <taxon>metagenomes</taxon>
        <taxon>ecological metagenomes</taxon>
    </lineage>
</organism>
<protein>
    <submittedName>
        <fullName evidence="1">Uncharacterized protein</fullName>
    </submittedName>
</protein>
<accession>A0A382SLQ3</accession>
<name>A0A382SLQ3_9ZZZZ</name>
<dbReference type="AlphaFoldDB" id="A0A382SLQ3"/>
<evidence type="ECO:0000313" key="1">
    <source>
        <dbReference type="EMBL" id="SVD10482.1"/>
    </source>
</evidence>
<reference evidence="1" key="1">
    <citation type="submission" date="2018-05" db="EMBL/GenBank/DDBJ databases">
        <authorList>
            <person name="Lanie J.A."/>
            <person name="Ng W.-L."/>
            <person name="Kazmierczak K.M."/>
            <person name="Andrzejewski T.M."/>
            <person name="Davidsen T.M."/>
            <person name="Wayne K.J."/>
            <person name="Tettelin H."/>
            <person name="Glass J.I."/>
            <person name="Rusch D."/>
            <person name="Podicherti R."/>
            <person name="Tsui H.-C.T."/>
            <person name="Winkler M.E."/>
        </authorList>
    </citation>
    <scope>NUCLEOTIDE SEQUENCE</scope>
</reference>
<gene>
    <name evidence="1" type="ORF">METZ01_LOCUS363336</name>
</gene>
<dbReference type="EMBL" id="UINC01129826">
    <property type="protein sequence ID" value="SVD10482.1"/>
    <property type="molecule type" value="Genomic_DNA"/>
</dbReference>
<proteinExistence type="predicted"/>
<sequence length="22" mass="2510">MYVVMRLSDVILAAMMTSIDIH</sequence>